<comment type="caution">
    <text evidence="1">The sequence shown here is derived from an EMBL/GenBank/DDBJ whole genome shotgun (WGS) entry which is preliminary data.</text>
</comment>
<proteinExistence type="predicted"/>
<reference evidence="2" key="1">
    <citation type="journal article" date="2019" name="Int. J. Syst. Evol. Microbiol.">
        <title>The Global Catalogue of Microorganisms (GCM) 10K type strain sequencing project: providing services to taxonomists for standard genome sequencing and annotation.</title>
        <authorList>
            <consortium name="The Broad Institute Genomics Platform"/>
            <consortium name="The Broad Institute Genome Sequencing Center for Infectious Disease"/>
            <person name="Wu L."/>
            <person name="Ma J."/>
        </authorList>
    </citation>
    <scope>NUCLEOTIDE SEQUENCE [LARGE SCALE GENOMIC DNA]</scope>
    <source>
        <strain evidence="2">CGMCC 1.3685</strain>
    </source>
</reference>
<dbReference type="Gene3D" id="3.20.20.210">
    <property type="match status" value="1"/>
</dbReference>
<sequence>MTETGDDFARSDVFVTSFCHFPGQEPMEIHKVVRGELGEPNLAVMPQLAERGVGADPLGRSTSMVSDMGFDLQPHGWRIGVGDGIDARRARSFLRSDENLVADVLGAEKKPAQRLKVSVLGPWSLAAGLYLSHGERILIDHGARRDILQAYADGVKQHFLRLRSSTSIRQFTVQLDEPELPGVLDGTLPTASGYRTLRSIPRAEVREVYAQFVQTMAQIEGTSVIVNLPGADTDWIKRVDILHQAGVNGYLIDPPSMNHPRWERMASLIESGSQIYLQLLTPGMRAPGVVEGVHHVLRPWQQLGLPLTRLGQLTLMPATSFAHSSSSQVIECLQHLTGYAQALDQTRVDA</sequence>
<evidence type="ECO:0000313" key="1">
    <source>
        <dbReference type="EMBL" id="GGJ62392.1"/>
    </source>
</evidence>
<protein>
    <recommendedName>
        <fullName evidence="3">Cobalamin-independent methionine synthase MetE C-terminal/archaeal domain-containing protein</fullName>
    </recommendedName>
</protein>
<dbReference type="InterPro" id="IPR038071">
    <property type="entry name" value="UROD/MetE-like_sf"/>
</dbReference>
<name>A0ABQ2DN91_9MICC</name>
<dbReference type="GeneID" id="303304518"/>
<dbReference type="EMBL" id="BMKX01000005">
    <property type="protein sequence ID" value="GGJ62392.1"/>
    <property type="molecule type" value="Genomic_DNA"/>
</dbReference>
<accession>A0ABQ2DN91</accession>
<organism evidence="1 2">
    <name type="scientific">Glutamicibacter ardleyensis</name>
    <dbReference type="NCBI Taxonomy" id="225894"/>
    <lineage>
        <taxon>Bacteria</taxon>
        <taxon>Bacillati</taxon>
        <taxon>Actinomycetota</taxon>
        <taxon>Actinomycetes</taxon>
        <taxon>Micrococcales</taxon>
        <taxon>Micrococcaceae</taxon>
        <taxon>Glutamicibacter</taxon>
    </lineage>
</organism>
<keyword evidence="2" id="KW-1185">Reference proteome</keyword>
<dbReference type="Proteomes" id="UP000606115">
    <property type="component" value="Unassembled WGS sequence"/>
</dbReference>
<evidence type="ECO:0000313" key="2">
    <source>
        <dbReference type="Proteomes" id="UP000606115"/>
    </source>
</evidence>
<evidence type="ECO:0008006" key="3">
    <source>
        <dbReference type="Google" id="ProtNLM"/>
    </source>
</evidence>
<dbReference type="RefSeq" id="WP_194446447.1">
    <property type="nucleotide sequence ID" value="NZ_BMKX01000005.1"/>
</dbReference>
<gene>
    <name evidence="1" type="ORF">GCM10007173_21620</name>
</gene>
<dbReference type="SUPFAM" id="SSF51726">
    <property type="entry name" value="UROD/MetE-like"/>
    <property type="match status" value="1"/>
</dbReference>